<dbReference type="InterPro" id="IPR036812">
    <property type="entry name" value="NAD(P)_OxRdtase_dom_sf"/>
</dbReference>
<reference evidence="3 4" key="1">
    <citation type="submission" date="2014-06" db="EMBL/GenBank/DDBJ databases">
        <title>Evolutionary Origins and Diversification of the Mycorrhizal Mutualists.</title>
        <authorList>
            <consortium name="DOE Joint Genome Institute"/>
            <consortium name="Mycorrhizal Genomics Consortium"/>
            <person name="Kohler A."/>
            <person name="Kuo A."/>
            <person name="Nagy L.G."/>
            <person name="Floudas D."/>
            <person name="Copeland A."/>
            <person name="Barry K.W."/>
            <person name="Cichocki N."/>
            <person name="Veneault-Fourrey C."/>
            <person name="LaButti K."/>
            <person name="Lindquist E.A."/>
            <person name="Lipzen A."/>
            <person name="Lundell T."/>
            <person name="Morin E."/>
            <person name="Murat C."/>
            <person name="Riley R."/>
            <person name="Ohm R."/>
            <person name="Sun H."/>
            <person name="Tunlid A."/>
            <person name="Henrissat B."/>
            <person name="Grigoriev I.V."/>
            <person name="Hibbett D.S."/>
            <person name="Martin F."/>
        </authorList>
    </citation>
    <scope>NUCLEOTIDE SEQUENCE [LARGE SCALE GENOMIC DNA]</scope>
    <source>
        <strain evidence="3 4">SS14</strain>
    </source>
</reference>
<protein>
    <recommendedName>
        <fullName evidence="2">NADP-dependent oxidoreductase domain-containing protein</fullName>
    </recommendedName>
</protein>
<dbReference type="GO" id="GO:0005737">
    <property type="term" value="C:cytoplasm"/>
    <property type="evidence" value="ECO:0007669"/>
    <property type="project" value="TreeGrafter"/>
</dbReference>
<keyword evidence="1" id="KW-0560">Oxidoreductase</keyword>
<dbReference type="InterPro" id="IPR050791">
    <property type="entry name" value="Aldo-Keto_reductase"/>
</dbReference>
<proteinExistence type="predicted"/>
<sequence>MPIPIRNIGDKEFPAIGFGLMGISIGYGTINMTDEERSMVLDKAYELGCIHWDTSIIYGDSEALIGKWFERTGKRSDIFLATKFGISFDAATNAFSTDNSATFMRSSLEKSLSDLKTDYIDLYYVHRIQKTQPIEVTVRELAKYVKEGKIRHIGLSECSSATLRRAHAIHPIAAVQVEYSPFQLDVESEKIGILKTAKELGIQVVAYSPLGRGLLTGQIKSLDDLENTDFRKNLPMYVENFDKVLGISDKLKDIGRRHNATAGQIALAWLLTRGDNVITIPGTKRIKYLEENFKALEINLSSKEEDEVLDAISSAELVAGDRYPAFMLESLFADTVELEK</sequence>
<feature type="domain" description="NADP-dependent oxidoreductase" evidence="2">
    <location>
        <begin position="15"/>
        <end position="307"/>
    </location>
</feature>
<dbReference type="AlphaFoldDB" id="A0A0C9VIJ4"/>
<dbReference type="OrthoDB" id="37537at2759"/>
<accession>A0A0C9VIJ4</accession>
<dbReference type="PANTHER" id="PTHR43625">
    <property type="entry name" value="AFLATOXIN B1 ALDEHYDE REDUCTASE"/>
    <property type="match status" value="1"/>
</dbReference>
<dbReference type="Gene3D" id="3.20.20.100">
    <property type="entry name" value="NADP-dependent oxidoreductase domain"/>
    <property type="match status" value="1"/>
</dbReference>
<dbReference type="InterPro" id="IPR023210">
    <property type="entry name" value="NADP_OxRdtase_dom"/>
</dbReference>
<dbReference type="EMBL" id="KN837104">
    <property type="protein sequence ID" value="KIJ47126.1"/>
    <property type="molecule type" value="Genomic_DNA"/>
</dbReference>
<evidence type="ECO:0000256" key="1">
    <source>
        <dbReference type="ARBA" id="ARBA00023002"/>
    </source>
</evidence>
<dbReference type="PANTHER" id="PTHR43625:SF40">
    <property type="entry name" value="ALDO-KETO REDUCTASE YAKC [NADP(+)]"/>
    <property type="match status" value="1"/>
</dbReference>
<dbReference type="Proteomes" id="UP000054279">
    <property type="component" value="Unassembled WGS sequence"/>
</dbReference>
<evidence type="ECO:0000313" key="3">
    <source>
        <dbReference type="EMBL" id="KIJ47126.1"/>
    </source>
</evidence>
<gene>
    <name evidence="3" type="ORF">M422DRAFT_74865</name>
</gene>
<dbReference type="GO" id="GO:0016491">
    <property type="term" value="F:oxidoreductase activity"/>
    <property type="evidence" value="ECO:0007669"/>
    <property type="project" value="UniProtKB-KW"/>
</dbReference>
<keyword evidence="4" id="KW-1185">Reference proteome</keyword>
<dbReference type="HOGENOM" id="CLU_023205_2_1_1"/>
<dbReference type="Pfam" id="PF00248">
    <property type="entry name" value="Aldo_ket_red"/>
    <property type="match status" value="1"/>
</dbReference>
<organism evidence="3 4">
    <name type="scientific">Sphaerobolus stellatus (strain SS14)</name>
    <dbReference type="NCBI Taxonomy" id="990650"/>
    <lineage>
        <taxon>Eukaryota</taxon>
        <taxon>Fungi</taxon>
        <taxon>Dikarya</taxon>
        <taxon>Basidiomycota</taxon>
        <taxon>Agaricomycotina</taxon>
        <taxon>Agaricomycetes</taxon>
        <taxon>Phallomycetidae</taxon>
        <taxon>Geastrales</taxon>
        <taxon>Sphaerobolaceae</taxon>
        <taxon>Sphaerobolus</taxon>
    </lineage>
</organism>
<dbReference type="SUPFAM" id="SSF51430">
    <property type="entry name" value="NAD(P)-linked oxidoreductase"/>
    <property type="match status" value="1"/>
</dbReference>
<evidence type="ECO:0000313" key="4">
    <source>
        <dbReference type="Proteomes" id="UP000054279"/>
    </source>
</evidence>
<dbReference type="PRINTS" id="PR00069">
    <property type="entry name" value="ALDKETRDTASE"/>
</dbReference>
<evidence type="ECO:0000259" key="2">
    <source>
        <dbReference type="Pfam" id="PF00248"/>
    </source>
</evidence>
<dbReference type="InterPro" id="IPR020471">
    <property type="entry name" value="AKR"/>
</dbReference>
<name>A0A0C9VIJ4_SPHS4</name>